<dbReference type="EMBL" id="JBBPBK010000003">
    <property type="protein sequence ID" value="KAK9288048.1"/>
    <property type="molecule type" value="Genomic_DNA"/>
</dbReference>
<evidence type="ECO:0000313" key="5">
    <source>
        <dbReference type="Proteomes" id="UP001415857"/>
    </source>
</evidence>
<dbReference type="InterPro" id="IPR011990">
    <property type="entry name" value="TPR-like_helical_dom_sf"/>
</dbReference>
<feature type="repeat" description="PPR" evidence="3">
    <location>
        <begin position="259"/>
        <end position="293"/>
    </location>
</feature>
<dbReference type="GO" id="GO:0003723">
    <property type="term" value="F:RNA binding"/>
    <property type="evidence" value="ECO:0007669"/>
    <property type="project" value="InterPro"/>
</dbReference>
<dbReference type="FunFam" id="1.25.40.10:FF:000333">
    <property type="entry name" value="Pentatricopeptide repeat-containing protein"/>
    <property type="match status" value="1"/>
</dbReference>
<dbReference type="Pfam" id="PF13041">
    <property type="entry name" value="PPR_2"/>
    <property type="match status" value="4"/>
</dbReference>
<keyword evidence="5" id="KW-1185">Reference proteome</keyword>
<feature type="repeat" description="PPR" evidence="3">
    <location>
        <begin position="197"/>
        <end position="231"/>
    </location>
</feature>
<accession>A0AAP0RZF8</accession>
<reference evidence="4 5" key="1">
    <citation type="journal article" date="2024" name="Plant J.">
        <title>Genome sequences and population genomics reveal climatic adaptation and genomic divergence between two closely related sweetgum species.</title>
        <authorList>
            <person name="Xu W.Q."/>
            <person name="Ren C.Q."/>
            <person name="Zhang X.Y."/>
            <person name="Comes H.P."/>
            <person name="Liu X.H."/>
            <person name="Li Y.G."/>
            <person name="Kettle C.J."/>
            <person name="Jalonen R."/>
            <person name="Gaisberger H."/>
            <person name="Ma Y.Z."/>
            <person name="Qiu Y.X."/>
        </authorList>
    </citation>
    <scope>NUCLEOTIDE SEQUENCE [LARGE SCALE GENOMIC DNA]</scope>
    <source>
        <strain evidence="4">Hangzhou</strain>
    </source>
</reference>
<dbReference type="AlphaFoldDB" id="A0AAP0RZF8"/>
<dbReference type="Gene3D" id="1.25.40.10">
    <property type="entry name" value="Tetratricopeptide repeat domain"/>
    <property type="match status" value="4"/>
</dbReference>
<evidence type="ECO:0000313" key="4">
    <source>
        <dbReference type="EMBL" id="KAK9288048.1"/>
    </source>
</evidence>
<keyword evidence="2" id="KW-0677">Repeat</keyword>
<dbReference type="PROSITE" id="PS51375">
    <property type="entry name" value="PPR"/>
    <property type="match status" value="4"/>
</dbReference>
<sequence>MAISVTPHPLVLPNKNIVSCQQPPSKKPDPAISLLQICKKVEELAQIHTLLIKTSLIREKHAFGRLLLSFTSFDNPGNLDYARKLFDTIDFHRNSFIYNTMIRGYSNCGNPKEAFAIYSRMLCEDSVYPDDFTFTFVFSACSKLQAAFEGKQAHAQMIKCPFKFGTQSWNSLMDFYAKIGEIGSAGRRLFDGIEEPDVVSWNCLLDGYVKLGELGEARKVFEEMPQRDIVSWTTMLVGYVNAGLLGEASHLFNKMPERNVISWSALISGYVQMGSYTKALNLFKEMQVAEIEMDRVTMTTVLSACASIGALDQGRWIHAYVDRHGIKVDAHLSTALIDMYCKCGQIDIASKVFREAADKKVFMWNAMLGGLAMHSFGEEAVELFSKMIGCGIEPNEITFICILAACNHSGLVNDGLRIFNSMVVDHDVQPLIEHYGCLVDLLGRSGFLYDALQVIETMPMKAGGNELRALLGACKLHSNLELGEQVGRILIDIEPLNDVNYVLLSNIYAMDNRWENVRMLRREMKVKGLVKTPGCSSIESNGIVHEFVAGDLSHPRSREISDLLNKMNNHMALQGYEP</sequence>
<gene>
    <name evidence="4" type="ORF">L1049_016494</name>
</gene>
<proteinExistence type="inferred from homology"/>
<feature type="repeat" description="PPR" evidence="3">
    <location>
        <begin position="360"/>
        <end position="394"/>
    </location>
</feature>
<dbReference type="GO" id="GO:0009451">
    <property type="term" value="P:RNA modification"/>
    <property type="evidence" value="ECO:0007669"/>
    <property type="project" value="InterPro"/>
</dbReference>
<dbReference type="InterPro" id="IPR046960">
    <property type="entry name" value="PPR_At4g14850-like_plant"/>
</dbReference>
<evidence type="ECO:0000256" key="1">
    <source>
        <dbReference type="ARBA" id="ARBA00006643"/>
    </source>
</evidence>
<dbReference type="PANTHER" id="PTHR47926">
    <property type="entry name" value="PENTATRICOPEPTIDE REPEAT-CONTAINING PROTEIN"/>
    <property type="match status" value="1"/>
</dbReference>
<comment type="similarity">
    <text evidence="1">Belongs to the PPR family. PCMP-H subfamily.</text>
</comment>
<dbReference type="PANTHER" id="PTHR47926:SF436">
    <property type="entry name" value="PENTATRICOPEPTIDE REPEAT-CONTAINING PROTEIN ELI1, CHLOROPLASTIC-LIKE ISOFORM X2"/>
    <property type="match status" value="1"/>
</dbReference>
<dbReference type="InterPro" id="IPR002885">
    <property type="entry name" value="PPR_rpt"/>
</dbReference>
<dbReference type="Pfam" id="PF01535">
    <property type="entry name" value="PPR"/>
    <property type="match status" value="1"/>
</dbReference>
<name>A0AAP0RZF8_LIQFO</name>
<feature type="repeat" description="PPR" evidence="3">
    <location>
        <begin position="94"/>
        <end position="129"/>
    </location>
</feature>
<organism evidence="4 5">
    <name type="scientific">Liquidambar formosana</name>
    <name type="common">Formosan gum</name>
    <dbReference type="NCBI Taxonomy" id="63359"/>
    <lineage>
        <taxon>Eukaryota</taxon>
        <taxon>Viridiplantae</taxon>
        <taxon>Streptophyta</taxon>
        <taxon>Embryophyta</taxon>
        <taxon>Tracheophyta</taxon>
        <taxon>Spermatophyta</taxon>
        <taxon>Magnoliopsida</taxon>
        <taxon>eudicotyledons</taxon>
        <taxon>Gunneridae</taxon>
        <taxon>Pentapetalae</taxon>
        <taxon>Saxifragales</taxon>
        <taxon>Altingiaceae</taxon>
        <taxon>Liquidambar</taxon>
    </lineage>
</organism>
<dbReference type="Proteomes" id="UP001415857">
    <property type="component" value="Unassembled WGS sequence"/>
</dbReference>
<dbReference type="InterPro" id="IPR046848">
    <property type="entry name" value="E_motif"/>
</dbReference>
<evidence type="ECO:0008006" key="6">
    <source>
        <dbReference type="Google" id="ProtNLM"/>
    </source>
</evidence>
<evidence type="ECO:0000256" key="3">
    <source>
        <dbReference type="PROSITE-ProRule" id="PRU00708"/>
    </source>
</evidence>
<dbReference type="FunFam" id="1.25.40.10:FF:000184">
    <property type="entry name" value="Pentatricopeptide repeat-containing protein, chloroplastic"/>
    <property type="match status" value="1"/>
</dbReference>
<dbReference type="Pfam" id="PF20430">
    <property type="entry name" value="Eplus_motif"/>
    <property type="match status" value="1"/>
</dbReference>
<evidence type="ECO:0000256" key="2">
    <source>
        <dbReference type="ARBA" id="ARBA00022737"/>
    </source>
</evidence>
<comment type="caution">
    <text evidence="4">The sequence shown here is derived from an EMBL/GenBank/DDBJ whole genome shotgun (WGS) entry which is preliminary data.</text>
</comment>
<dbReference type="Pfam" id="PF20431">
    <property type="entry name" value="E_motif"/>
    <property type="match status" value="1"/>
</dbReference>
<dbReference type="InterPro" id="IPR046849">
    <property type="entry name" value="E2_motif"/>
</dbReference>
<dbReference type="NCBIfam" id="TIGR00756">
    <property type="entry name" value="PPR"/>
    <property type="match status" value="5"/>
</dbReference>
<protein>
    <recommendedName>
        <fullName evidence="6">Chlororespiratory reduction 4</fullName>
    </recommendedName>
</protein>